<evidence type="ECO:0000256" key="8">
    <source>
        <dbReference type="SAM" id="Coils"/>
    </source>
</evidence>
<keyword evidence="5" id="KW-0333">Golgi apparatus</keyword>
<dbReference type="GO" id="GO:0005794">
    <property type="term" value="C:Golgi apparatus"/>
    <property type="evidence" value="ECO:0007669"/>
    <property type="project" value="UniProtKB-SubCell"/>
</dbReference>
<dbReference type="AlphaFoldDB" id="A0AAV4ENC0"/>
<feature type="coiled-coil region" evidence="8">
    <location>
        <begin position="1086"/>
        <end position="1127"/>
    </location>
</feature>
<comment type="subcellular location">
    <subcellularLocation>
        <location evidence="1">Cytoplasm</location>
        <location evidence="1">Cytoskeleton</location>
    </subcellularLocation>
    <subcellularLocation>
        <location evidence="2">Golgi apparatus</location>
    </subcellularLocation>
</comment>
<evidence type="ECO:0000256" key="9">
    <source>
        <dbReference type="SAM" id="MobiDB-lite"/>
    </source>
</evidence>
<name>A0AAV4ENC0_9GAST</name>
<feature type="region of interest" description="Disordered" evidence="9">
    <location>
        <begin position="582"/>
        <end position="602"/>
    </location>
</feature>
<keyword evidence="12" id="KW-1185">Reference proteome</keyword>
<evidence type="ECO:0000256" key="4">
    <source>
        <dbReference type="ARBA" id="ARBA00022490"/>
    </source>
</evidence>
<dbReference type="PANTHER" id="PTHR18921:SF2">
    <property type="entry name" value="THYROID RECEPTOR-INTERACTING PROTEIN 11"/>
    <property type="match status" value="1"/>
</dbReference>
<dbReference type="PANTHER" id="PTHR18921">
    <property type="entry name" value="MYOSIN HEAVY CHAIN - RELATED"/>
    <property type="match status" value="1"/>
</dbReference>
<evidence type="ECO:0000256" key="7">
    <source>
        <dbReference type="ARBA" id="ARBA00023212"/>
    </source>
</evidence>
<evidence type="ECO:0000256" key="2">
    <source>
        <dbReference type="ARBA" id="ARBA00004555"/>
    </source>
</evidence>
<proteinExistence type="inferred from homology"/>
<sequence length="1129" mass="125783">MEDINEKENVSMPVSSQSIKDKAFGFPLSSRLAQAVNSPLKPVNDESRLNINSPSSKETPVSSPYKFIRQLDSAERWIERTAVVTKQDHKINVENARDILLDVISNLPLDGHCNQWISQAKQDDVTLEASSAAKPSLDIDELSNLLGGLDLDYRGTPMKPKHVTASHLPENDRDCSSNFVPLPDQADPLAPVGMLDTLPSQMSNNRSEFEETETLPVNKKDHLLADGTKKIEDTAVEVTPILVGQNTKDNSSIDAAQKSSLIEVNTENLDKFDTVAVTDNELETLGTLNTKDDNVGTQDTEKINHDTQDIENITDGILTDKINHGTLDTENSQDDTNTVITEIKNHDTLDTENIKYGSAALDLDEINQDKLNTKEDKLTLGALEVKDDKLDTLDTLVVKDDKLDMLDAVVGNDNTLDTLVGKGDKLDTLDTLVVKDDKLNTLVVKDDKLDALDTLVVKDDKLDTLDALNVKDDKLDTLVVKDDKLDTLDTLIVKDDKLDALVVKDDKLDTLDTLDIKDDTSDNFDTLDTLPVNLPKADTLEALPAKSGKPKNLEALDSLFVKPGTPKNLEAFDCLFVKPGKPKNLKKPDSVPPRHGNSDKLNTLAVNGSISEKAENSPKCDPSDAIKISQGKTDKPAIGDNFLKHHGQPEPHTGSVSAVDPMASNGMLENVNKAAKLEVDDKLDIAEEEFRPATEVFNDPAFFDMLEKAGNSQLDNAKRGSVLLRFDPLQARRESGLSKALHQENLQKSFLQESRNYSPTDNSVCLFGTPPKVSRRRVSILNRQKAKAANSVFSIEEASEVDMIFAQDDNNAVDVMLQENLFPSETGELLEIPVYTEAQLKQTKTQLTMEFQELMLKKDSDFQKRLKEQEENYEKLIGEAKAEAEREISERAKEADSYKKKIACLEEKLSNATKVFEECTELVTKAVAEKESLSHELGEVRKSQKQLEQDSKTWEESFDALYHRYEKMKEEMVKVAHNNEVLQKALVEGQEQRKTILDSKAKMKETMQAKIEDFKNFLQWNPDKSTPRDHKKLLTLSENNEVLQKALVEGQEQRKTILDSKAKMKETMQAKIEEVMASQSTQEGDIAKLEAALKRKAIQIQGLESALEQKKSENKELTELCDTLISKAS</sequence>
<dbReference type="GO" id="GO:0005856">
    <property type="term" value="C:cytoskeleton"/>
    <property type="evidence" value="ECO:0007669"/>
    <property type="project" value="UniProtKB-SubCell"/>
</dbReference>
<dbReference type="GO" id="GO:0006888">
    <property type="term" value="P:endoplasmic reticulum to Golgi vesicle-mediated transport"/>
    <property type="evidence" value="ECO:0007669"/>
    <property type="project" value="TreeGrafter"/>
</dbReference>
<evidence type="ECO:0000313" key="11">
    <source>
        <dbReference type="EMBL" id="GFR62603.1"/>
    </source>
</evidence>
<evidence type="ECO:0000259" key="10">
    <source>
        <dbReference type="Pfam" id="PF05010"/>
    </source>
</evidence>
<dbReference type="Proteomes" id="UP000762676">
    <property type="component" value="Unassembled WGS sequence"/>
</dbReference>
<dbReference type="Gene3D" id="1.20.5.1700">
    <property type="match status" value="1"/>
</dbReference>
<dbReference type="GO" id="GO:0007030">
    <property type="term" value="P:Golgi organization"/>
    <property type="evidence" value="ECO:0007669"/>
    <property type="project" value="TreeGrafter"/>
</dbReference>
<feature type="domain" description="Transforming acidic coiled-coil-containing protein C-terminal" evidence="10">
    <location>
        <begin position="1032"/>
        <end position="1125"/>
    </location>
</feature>
<gene>
    <name evidence="11" type="ORF">ElyMa_000135000</name>
</gene>
<evidence type="ECO:0000256" key="6">
    <source>
        <dbReference type="ARBA" id="ARBA00023054"/>
    </source>
</evidence>
<evidence type="ECO:0000313" key="12">
    <source>
        <dbReference type="Proteomes" id="UP000762676"/>
    </source>
</evidence>
<feature type="region of interest" description="Disordered" evidence="9">
    <location>
        <begin position="37"/>
        <end position="62"/>
    </location>
</feature>
<dbReference type="EMBL" id="BMAT01000247">
    <property type="protein sequence ID" value="GFR62603.1"/>
    <property type="molecule type" value="Genomic_DNA"/>
</dbReference>
<feature type="coiled-coil region" evidence="8">
    <location>
        <begin position="859"/>
        <end position="985"/>
    </location>
</feature>
<evidence type="ECO:0000256" key="1">
    <source>
        <dbReference type="ARBA" id="ARBA00004245"/>
    </source>
</evidence>
<reference evidence="11 12" key="1">
    <citation type="journal article" date="2021" name="Elife">
        <title>Chloroplast acquisition without the gene transfer in kleptoplastic sea slugs, Plakobranchus ocellatus.</title>
        <authorList>
            <person name="Maeda T."/>
            <person name="Takahashi S."/>
            <person name="Yoshida T."/>
            <person name="Shimamura S."/>
            <person name="Takaki Y."/>
            <person name="Nagai Y."/>
            <person name="Toyoda A."/>
            <person name="Suzuki Y."/>
            <person name="Arimoto A."/>
            <person name="Ishii H."/>
            <person name="Satoh N."/>
            <person name="Nishiyama T."/>
            <person name="Hasebe M."/>
            <person name="Maruyama T."/>
            <person name="Minagawa J."/>
            <person name="Obokata J."/>
            <person name="Shigenobu S."/>
        </authorList>
    </citation>
    <scope>NUCLEOTIDE SEQUENCE [LARGE SCALE GENOMIC DNA]</scope>
</reference>
<organism evidence="11 12">
    <name type="scientific">Elysia marginata</name>
    <dbReference type="NCBI Taxonomy" id="1093978"/>
    <lineage>
        <taxon>Eukaryota</taxon>
        <taxon>Metazoa</taxon>
        <taxon>Spiralia</taxon>
        <taxon>Lophotrochozoa</taxon>
        <taxon>Mollusca</taxon>
        <taxon>Gastropoda</taxon>
        <taxon>Heterobranchia</taxon>
        <taxon>Euthyneura</taxon>
        <taxon>Panpulmonata</taxon>
        <taxon>Sacoglossa</taxon>
        <taxon>Placobranchoidea</taxon>
        <taxon>Plakobranchidae</taxon>
        <taxon>Elysia</taxon>
    </lineage>
</organism>
<feature type="compositionally biased region" description="Polar residues" evidence="9">
    <location>
        <begin position="49"/>
        <end position="62"/>
    </location>
</feature>
<comment type="similarity">
    <text evidence="3">Belongs to the TACC family.</text>
</comment>
<protein>
    <submittedName>
        <fullName evidence="11">Transforming acidic coiled-coil-containing protein 3</fullName>
    </submittedName>
</protein>
<accession>A0AAV4ENC0</accession>
<dbReference type="Pfam" id="PF05010">
    <property type="entry name" value="TACC_C"/>
    <property type="match status" value="1"/>
</dbReference>
<keyword evidence="4" id="KW-0963">Cytoplasm</keyword>
<keyword evidence="6 8" id="KW-0175">Coiled coil</keyword>
<keyword evidence="7" id="KW-0206">Cytoskeleton</keyword>
<evidence type="ECO:0000256" key="3">
    <source>
        <dbReference type="ARBA" id="ARBA00009423"/>
    </source>
</evidence>
<dbReference type="InterPro" id="IPR007707">
    <property type="entry name" value="TACC_C"/>
</dbReference>
<comment type="caution">
    <text evidence="11">The sequence shown here is derived from an EMBL/GenBank/DDBJ whole genome shotgun (WGS) entry which is preliminary data.</text>
</comment>
<evidence type="ECO:0000256" key="5">
    <source>
        <dbReference type="ARBA" id="ARBA00023034"/>
    </source>
</evidence>
<dbReference type="GO" id="GO:0031267">
    <property type="term" value="F:small GTPase binding"/>
    <property type="evidence" value="ECO:0007669"/>
    <property type="project" value="TreeGrafter"/>
</dbReference>